<proteinExistence type="predicted"/>
<name>A0A9P7YP16_9HELO</name>
<dbReference type="AlphaFoldDB" id="A0A9P7YP16"/>
<evidence type="ECO:0000313" key="2">
    <source>
        <dbReference type="Proteomes" id="UP000824998"/>
    </source>
</evidence>
<organism evidence="1 2">
    <name type="scientific">Amylocarpus encephaloides</name>
    <dbReference type="NCBI Taxonomy" id="45428"/>
    <lineage>
        <taxon>Eukaryota</taxon>
        <taxon>Fungi</taxon>
        <taxon>Dikarya</taxon>
        <taxon>Ascomycota</taxon>
        <taxon>Pezizomycotina</taxon>
        <taxon>Leotiomycetes</taxon>
        <taxon>Helotiales</taxon>
        <taxon>Helotiales incertae sedis</taxon>
        <taxon>Amylocarpus</taxon>
    </lineage>
</organism>
<keyword evidence="2" id="KW-1185">Reference proteome</keyword>
<dbReference type="EMBL" id="MU251400">
    <property type="protein sequence ID" value="KAG9236762.1"/>
    <property type="molecule type" value="Genomic_DNA"/>
</dbReference>
<accession>A0A9P7YP16</accession>
<comment type="caution">
    <text evidence="1">The sequence shown here is derived from an EMBL/GenBank/DDBJ whole genome shotgun (WGS) entry which is preliminary data.</text>
</comment>
<evidence type="ECO:0000313" key="1">
    <source>
        <dbReference type="EMBL" id="KAG9236762.1"/>
    </source>
</evidence>
<gene>
    <name evidence="1" type="ORF">BJ875DRAFT_371461</name>
</gene>
<protein>
    <submittedName>
        <fullName evidence="1">Uncharacterized protein</fullName>
    </submittedName>
</protein>
<dbReference type="Proteomes" id="UP000824998">
    <property type="component" value="Unassembled WGS sequence"/>
</dbReference>
<sequence length="52" mass="5764">NKEMFLTMDNGIQVVVKVPNHNPGKSDCTTSSEVAIMDFLRSNVSYCRSSVI</sequence>
<feature type="non-terminal residue" evidence="1">
    <location>
        <position position="1"/>
    </location>
</feature>
<dbReference type="OrthoDB" id="2906425at2759"/>
<reference evidence="1" key="1">
    <citation type="journal article" date="2021" name="IMA Fungus">
        <title>Genomic characterization of three marine fungi, including Emericellopsis atlantica sp. nov. with signatures of a generalist lifestyle and marine biomass degradation.</title>
        <authorList>
            <person name="Hagestad O.C."/>
            <person name="Hou L."/>
            <person name="Andersen J.H."/>
            <person name="Hansen E.H."/>
            <person name="Altermark B."/>
            <person name="Li C."/>
            <person name="Kuhnert E."/>
            <person name="Cox R.J."/>
            <person name="Crous P.W."/>
            <person name="Spatafora J.W."/>
            <person name="Lail K."/>
            <person name="Amirebrahimi M."/>
            <person name="Lipzen A."/>
            <person name="Pangilinan J."/>
            <person name="Andreopoulos W."/>
            <person name="Hayes R.D."/>
            <person name="Ng V."/>
            <person name="Grigoriev I.V."/>
            <person name="Jackson S.A."/>
            <person name="Sutton T.D.S."/>
            <person name="Dobson A.D.W."/>
            <person name="Rama T."/>
        </authorList>
    </citation>
    <scope>NUCLEOTIDE SEQUENCE</scope>
    <source>
        <strain evidence="1">TRa018bII</strain>
    </source>
</reference>